<proteinExistence type="predicted"/>
<evidence type="ECO:0000313" key="3">
    <source>
        <dbReference type="EMBL" id="QKE88643.1"/>
    </source>
</evidence>
<keyword evidence="2" id="KW-0732">Signal</keyword>
<dbReference type="Proteomes" id="UP000500767">
    <property type="component" value="Chromosome"/>
</dbReference>
<evidence type="ECO:0000256" key="2">
    <source>
        <dbReference type="SAM" id="SignalP"/>
    </source>
</evidence>
<evidence type="ECO:0000313" key="4">
    <source>
        <dbReference type="Proteomes" id="UP000500767"/>
    </source>
</evidence>
<dbReference type="AlphaFoldDB" id="A0A6M8H6S3"/>
<feature type="compositionally biased region" description="Basic residues" evidence="1">
    <location>
        <begin position="30"/>
        <end position="46"/>
    </location>
</feature>
<dbReference type="RefSeq" id="WP_171833929.1">
    <property type="nucleotide sequence ID" value="NZ_CP053708.1"/>
</dbReference>
<sequence>MKSILSASICAAALAFALPAMAATDDAKPMHHHHHKMGMHGKHAGMHGKGGMRGDASTDALNEKSLAAARGGTDASMAPGAAPAAGAMAAPGAMSAPGAMAAPGAMSAPASGTSAETMPSNAPAGAMAAPAATPAGN</sequence>
<protein>
    <submittedName>
        <fullName evidence="3">Uncharacterized protein</fullName>
    </submittedName>
</protein>
<gene>
    <name evidence="3" type="ORF">HN018_09785</name>
</gene>
<organism evidence="3 4">
    <name type="scientific">Lichenicola cladoniae</name>
    <dbReference type="NCBI Taxonomy" id="1484109"/>
    <lineage>
        <taxon>Bacteria</taxon>
        <taxon>Pseudomonadati</taxon>
        <taxon>Pseudomonadota</taxon>
        <taxon>Alphaproteobacteria</taxon>
        <taxon>Acetobacterales</taxon>
        <taxon>Acetobacteraceae</taxon>
        <taxon>Lichenicola</taxon>
    </lineage>
</organism>
<name>A0A6M8H6S3_9PROT</name>
<accession>A0A6M8H6S3</accession>
<dbReference type="KEGG" id="lck:HN018_09785"/>
<feature type="signal peptide" evidence="2">
    <location>
        <begin position="1"/>
        <end position="22"/>
    </location>
</feature>
<feature type="compositionally biased region" description="Low complexity" evidence="1">
    <location>
        <begin position="122"/>
        <end position="137"/>
    </location>
</feature>
<dbReference type="EMBL" id="CP053708">
    <property type="protein sequence ID" value="QKE88643.1"/>
    <property type="molecule type" value="Genomic_DNA"/>
</dbReference>
<feature type="region of interest" description="Disordered" evidence="1">
    <location>
        <begin position="70"/>
        <end position="137"/>
    </location>
</feature>
<feature type="chain" id="PRO_5026816179" evidence="2">
    <location>
        <begin position="23"/>
        <end position="137"/>
    </location>
</feature>
<feature type="compositionally biased region" description="Low complexity" evidence="1">
    <location>
        <begin position="75"/>
        <end position="115"/>
    </location>
</feature>
<reference evidence="3 4" key="1">
    <citation type="journal article" date="2014" name="World J. Microbiol. Biotechnol.">
        <title>Biodiversity and physiological characteristics of Antarctic and Arctic lichens-associated bacteria.</title>
        <authorList>
            <person name="Lee Y.M."/>
            <person name="Kim E.H."/>
            <person name="Lee H.K."/>
            <person name="Hong S.G."/>
        </authorList>
    </citation>
    <scope>NUCLEOTIDE SEQUENCE [LARGE SCALE GENOMIC DNA]</scope>
    <source>
        <strain evidence="3 4">PAMC 26569</strain>
    </source>
</reference>
<evidence type="ECO:0000256" key="1">
    <source>
        <dbReference type="SAM" id="MobiDB-lite"/>
    </source>
</evidence>
<keyword evidence="4" id="KW-1185">Reference proteome</keyword>
<feature type="region of interest" description="Disordered" evidence="1">
    <location>
        <begin position="30"/>
        <end position="57"/>
    </location>
</feature>